<dbReference type="EMBL" id="FMYF01000001">
    <property type="protein sequence ID" value="SDB79785.1"/>
    <property type="molecule type" value="Genomic_DNA"/>
</dbReference>
<accession>A0A1G6GDH7</accession>
<evidence type="ECO:0000256" key="5">
    <source>
        <dbReference type="ARBA" id="ARBA00023136"/>
    </source>
</evidence>
<proteinExistence type="predicted"/>
<organism evidence="8 9">
    <name type="scientific">Raineyella antarctica</name>
    <dbReference type="NCBI Taxonomy" id="1577474"/>
    <lineage>
        <taxon>Bacteria</taxon>
        <taxon>Bacillati</taxon>
        <taxon>Actinomycetota</taxon>
        <taxon>Actinomycetes</taxon>
        <taxon>Propionibacteriales</taxon>
        <taxon>Propionibacteriaceae</taxon>
        <taxon>Raineyella</taxon>
    </lineage>
</organism>
<dbReference type="STRING" id="1577474.GA0111570_10154"/>
<keyword evidence="9" id="KW-1185">Reference proteome</keyword>
<dbReference type="PANTHER" id="PTHR33885">
    <property type="entry name" value="PHAGE SHOCK PROTEIN C"/>
    <property type="match status" value="1"/>
</dbReference>
<dbReference type="AlphaFoldDB" id="A0A1G6GDH7"/>
<dbReference type="Pfam" id="PF04024">
    <property type="entry name" value="PspC"/>
    <property type="match status" value="1"/>
</dbReference>
<sequence length="60" mass="6878">MNDWYRPRNDRVIAGVCSGIARKLGVSSLWVRVGFVALIWFAGVPLWIYLLAWILMPNES</sequence>
<comment type="subcellular location">
    <subcellularLocation>
        <location evidence="1">Cell membrane</location>
        <topology evidence="1">Single-pass membrane protein</topology>
    </subcellularLocation>
</comment>
<dbReference type="OrthoDB" id="7359894at2"/>
<dbReference type="InterPro" id="IPR052027">
    <property type="entry name" value="PspC"/>
</dbReference>
<dbReference type="RefSeq" id="WP_092605208.1">
    <property type="nucleotide sequence ID" value="NZ_FMYF01000001.1"/>
</dbReference>
<feature type="domain" description="Phage shock protein PspC N-terminal" evidence="7">
    <location>
        <begin position="4"/>
        <end position="59"/>
    </location>
</feature>
<reference evidence="8 9" key="1">
    <citation type="submission" date="2016-06" db="EMBL/GenBank/DDBJ databases">
        <authorList>
            <person name="Olsen C.W."/>
            <person name="Carey S."/>
            <person name="Hinshaw L."/>
            <person name="Karasin A.I."/>
        </authorList>
    </citation>
    <scope>NUCLEOTIDE SEQUENCE [LARGE SCALE GENOMIC DNA]</scope>
    <source>
        <strain evidence="8 9">LZ-22</strain>
    </source>
</reference>
<dbReference type="InterPro" id="IPR007168">
    <property type="entry name" value="Phageshock_PspC_N"/>
</dbReference>
<gene>
    <name evidence="8" type="ORF">GA0111570_10154</name>
</gene>
<evidence type="ECO:0000256" key="2">
    <source>
        <dbReference type="ARBA" id="ARBA00022475"/>
    </source>
</evidence>
<protein>
    <submittedName>
        <fullName evidence="8">Phage shock protein C (PspC) family protein</fullName>
    </submittedName>
</protein>
<feature type="transmembrane region" description="Helical" evidence="6">
    <location>
        <begin position="29"/>
        <end position="56"/>
    </location>
</feature>
<evidence type="ECO:0000256" key="1">
    <source>
        <dbReference type="ARBA" id="ARBA00004162"/>
    </source>
</evidence>
<keyword evidence="3 6" id="KW-0812">Transmembrane</keyword>
<evidence type="ECO:0000256" key="3">
    <source>
        <dbReference type="ARBA" id="ARBA00022692"/>
    </source>
</evidence>
<evidence type="ECO:0000313" key="9">
    <source>
        <dbReference type="Proteomes" id="UP000199086"/>
    </source>
</evidence>
<evidence type="ECO:0000256" key="6">
    <source>
        <dbReference type="SAM" id="Phobius"/>
    </source>
</evidence>
<evidence type="ECO:0000256" key="4">
    <source>
        <dbReference type="ARBA" id="ARBA00022989"/>
    </source>
</evidence>
<name>A0A1G6GDH7_9ACTN</name>
<dbReference type="PANTHER" id="PTHR33885:SF3">
    <property type="entry name" value="PHAGE SHOCK PROTEIN C"/>
    <property type="match status" value="1"/>
</dbReference>
<keyword evidence="2" id="KW-1003">Cell membrane</keyword>
<keyword evidence="5 6" id="KW-0472">Membrane</keyword>
<keyword evidence="4 6" id="KW-1133">Transmembrane helix</keyword>
<evidence type="ECO:0000313" key="8">
    <source>
        <dbReference type="EMBL" id="SDB79785.1"/>
    </source>
</evidence>
<dbReference type="Proteomes" id="UP000199086">
    <property type="component" value="Unassembled WGS sequence"/>
</dbReference>
<dbReference type="GO" id="GO:0005886">
    <property type="term" value="C:plasma membrane"/>
    <property type="evidence" value="ECO:0007669"/>
    <property type="project" value="UniProtKB-SubCell"/>
</dbReference>
<evidence type="ECO:0000259" key="7">
    <source>
        <dbReference type="Pfam" id="PF04024"/>
    </source>
</evidence>